<dbReference type="EMBL" id="CP003532">
    <property type="protein sequence ID" value="AFK08135.1"/>
    <property type="molecule type" value="Genomic_DNA"/>
</dbReference>
<keyword evidence="2" id="KW-0659">Purine metabolism</keyword>
<organism evidence="5 6">
    <name type="scientific">Mesotoga prima MesG1.Ag.4.2</name>
    <dbReference type="NCBI Taxonomy" id="660470"/>
    <lineage>
        <taxon>Bacteria</taxon>
        <taxon>Thermotogati</taxon>
        <taxon>Thermotogota</taxon>
        <taxon>Thermotogae</taxon>
        <taxon>Kosmotogales</taxon>
        <taxon>Kosmotogaceae</taxon>
        <taxon>Mesotoga</taxon>
    </lineage>
</organism>
<protein>
    <submittedName>
        <fullName evidence="5">Ureidoglycolate hydrolase</fullName>
    </submittedName>
</protein>
<keyword evidence="3" id="KW-0456">Lyase</keyword>
<evidence type="ECO:0000256" key="1">
    <source>
        <dbReference type="ARBA" id="ARBA00011738"/>
    </source>
</evidence>
<dbReference type="InterPro" id="IPR011051">
    <property type="entry name" value="RmlC_Cupin_sf"/>
</dbReference>
<dbReference type="HOGENOM" id="CLU_1298556_0_0_0"/>
<evidence type="ECO:0000256" key="3">
    <source>
        <dbReference type="ARBA" id="ARBA00023239"/>
    </source>
</evidence>
<dbReference type="GO" id="GO:0004848">
    <property type="term" value="F:ureidoglycolate hydrolase activity"/>
    <property type="evidence" value="ECO:0007669"/>
    <property type="project" value="InterPro"/>
</dbReference>
<comment type="catalytic activity">
    <reaction evidence="4">
        <text>(S)-ureidoglycolate = urea + glyoxylate</text>
        <dbReference type="Rhea" id="RHEA:11304"/>
        <dbReference type="ChEBI" id="CHEBI:16199"/>
        <dbReference type="ChEBI" id="CHEBI:36655"/>
        <dbReference type="ChEBI" id="CHEBI:57296"/>
        <dbReference type="EC" id="4.3.2.3"/>
    </reaction>
</comment>
<dbReference type="SUPFAM" id="SSF51182">
    <property type="entry name" value="RmlC-like cupins"/>
    <property type="match status" value="1"/>
</dbReference>
<evidence type="ECO:0000313" key="5">
    <source>
        <dbReference type="EMBL" id="AFK08135.1"/>
    </source>
</evidence>
<dbReference type="Pfam" id="PF04115">
    <property type="entry name" value="Ureidogly_lyase"/>
    <property type="match status" value="1"/>
</dbReference>
<dbReference type="GeneID" id="87108231"/>
<accession>I2F882</accession>
<keyword evidence="6" id="KW-1185">Reference proteome</keyword>
<dbReference type="KEGG" id="mpg:Theba_2531"/>
<comment type="subunit">
    <text evidence="1">Homodimer.</text>
</comment>
<proteinExistence type="predicted"/>
<dbReference type="STRING" id="660470.Theba_2531"/>
<dbReference type="AlphaFoldDB" id="I2F882"/>
<gene>
    <name evidence="5" type="ORF">Theba_2531</name>
</gene>
<evidence type="ECO:0000313" key="6">
    <source>
        <dbReference type="Proteomes" id="UP000002881"/>
    </source>
</evidence>
<keyword evidence="5" id="KW-0378">Hydrolase</keyword>
<dbReference type="InterPro" id="IPR007247">
    <property type="entry name" value="Ureidogly_lyase"/>
</dbReference>
<dbReference type="GO" id="GO:0050385">
    <property type="term" value="F:ureidoglycolate lyase activity"/>
    <property type="evidence" value="ECO:0007669"/>
    <property type="project" value="UniProtKB-EC"/>
</dbReference>
<dbReference type="RefSeq" id="WP_014731860.1">
    <property type="nucleotide sequence ID" value="NC_017934.1"/>
</dbReference>
<dbReference type="InterPro" id="IPR024060">
    <property type="entry name" value="Ureidoglycolate_lyase_dom_sf"/>
</dbReference>
<dbReference type="Gene3D" id="2.60.120.480">
    <property type="entry name" value="Ureidoglycolate hydrolase"/>
    <property type="match status" value="1"/>
</dbReference>
<dbReference type="Proteomes" id="UP000002881">
    <property type="component" value="Chromosome"/>
</dbReference>
<dbReference type="eggNOG" id="COG3194">
    <property type="taxonomic scope" value="Bacteria"/>
</dbReference>
<name>I2F882_9BACT</name>
<dbReference type="GO" id="GO:0006144">
    <property type="term" value="P:purine nucleobase metabolic process"/>
    <property type="evidence" value="ECO:0007669"/>
    <property type="project" value="UniProtKB-KW"/>
</dbReference>
<evidence type="ECO:0000256" key="2">
    <source>
        <dbReference type="ARBA" id="ARBA00022631"/>
    </source>
</evidence>
<reference evidence="5 6" key="1">
    <citation type="journal article" date="2012" name="Genome Biol. Evol.">
        <title>Genome Sequence of the Mesophilic Thermotogales Bacterium Mesotoga prima MesG1.Ag.4.2 Reveals the Largest Thermotogales Genome To Date.</title>
        <authorList>
            <person name="Zhaxybayeva O."/>
            <person name="Swithers K.S."/>
            <person name="Foght J."/>
            <person name="Green A.G."/>
            <person name="Bruce D."/>
            <person name="Detter C."/>
            <person name="Han S."/>
            <person name="Teshima H."/>
            <person name="Han J."/>
            <person name="Woyke T."/>
            <person name="Pitluck S."/>
            <person name="Nolan M."/>
            <person name="Ivanova N."/>
            <person name="Pati A."/>
            <person name="Land M.L."/>
            <person name="Dlutek M."/>
            <person name="Doolittle W.F."/>
            <person name="Noll K.M."/>
            <person name="Nesbo C.L."/>
        </authorList>
    </citation>
    <scope>NUCLEOTIDE SEQUENCE [LARGE SCALE GENOMIC DNA]</scope>
    <source>
        <strain evidence="6">mesG1.Ag.4.2</strain>
    </source>
</reference>
<sequence>MAVVDVKLEKLSEVSMRDFSTFGRIIGRDEDTEEGKYELHPVDAKPAVENSMIKAYWDLIPFKDNKEDRFSMGMLFVYPKPIGEVLNWTEVHYETYEFFFPLGGKQFIFVLAPKSKIPEAEKTRAFLIGPNEGVLLNKGTWHYPPFAIDGPTPVLMPRFGKLGEVTGDVTEAYGKKWETPVGNRYFKGQLHALKTDYYGEGYGGEYKIRIIL</sequence>
<dbReference type="GO" id="GO:0000256">
    <property type="term" value="P:allantoin catabolic process"/>
    <property type="evidence" value="ECO:0007669"/>
    <property type="project" value="InterPro"/>
</dbReference>
<evidence type="ECO:0000256" key="4">
    <source>
        <dbReference type="ARBA" id="ARBA00047684"/>
    </source>
</evidence>